<dbReference type="Gene3D" id="2.40.50.1060">
    <property type="match status" value="1"/>
</dbReference>
<dbReference type="AlphaFoldDB" id="A0AAD7A0P1"/>
<dbReference type="PANTHER" id="PTHR12709:SF5">
    <property type="entry name" value="DNA-DIRECTED RNA POLYMERASE I SUBUNIT RPA43"/>
    <property type="match status" value="1"/>
</dbReference>
<feature type="compositionally biased region" description="Acidic residues" evidence="5">
    <location>
        <begin position="190"/>
        <end position="199"/>
    </location>
</feature>
<evidence type="ECO:0000256" key="5">
    <source>
        <dbReference type="SAM" id="MobiDB-lite"/>
    </source>
</evidence>
<sequence>MSATSKKRKPVAAAPDLQPKKKAKIAVKNGEKTRTKDKGKARQSDAEAEFQTVTASLVVSVPPIFASNPHGGVEEMLDSMIMRYIPALRGVVLAHSNLSFLKQTAAITADCPFLVCNIQFDATVWSPHVRMKLVGKINLCSPDHISLLLHRTFNVSIPRHHIPTDEWEFEHAPTDVDAASGDETEPHNEPDEEGEGAEDEGGKWVHKITGKRLGGEDGYLEFVVIGLTVANEMLSLVGSIQHDPFSPEHVAVASKPVPKKTAPAIENVESDGEDDEDSEEEDGEDSEVEQKQRKRKGK</sequence>
<dbReference type="GO" id="GO:0005736">
    <property type="term" value="C:RNA polymerase I complex"/>
    <property type="evidence" value="ECO:0007669"/>
    <property type="project" value="TreeGrafter"/>
</dbReference>
<gene>
    <name evidence="7" type="ORF">DFH08DRAFT_1080559</name>
</gene>
<evidence type="ECO:0000256" key="1">
    <source>
        <dbReference type="ARBA" id="ARBA00004123"/>
    </source>
</evidence>
<reference evidence="7" key="1">
    <citation type="submission" date="2023-03" db="EMBL/GenBank/DDBJ databases">
        <title>Massive genome expansion in bonnet fungi (Mycena s.s.) driven by repeated elements and novel gene families across ecological guilds.</title>
        <authorList>
            <consortium name="Lawrence Berkeley National Laboratory"/>
            <person name="Harder C.B."/>
            <person name="Miyauchi S."/>
            <person name="Viragh M."/>
            <person name="Kuo A."/>
            <person name="Thoen E."/>
            <person name="Andreopoulos B."/>
            <person name="Lu D."/>
            <person name="Skrede I."/>
            <person name="Drula E."/>
            <person name="Henrissat B."/>
            <person name="Morin E."/>
            <person name="Kohler A."/>
            <person name="Barry K."/>
            <person name="LaButti K."/>
            <person name="Morin E."/>
            <person name="Salamov A."/>
            <person name="Lipzen A."/>
            <person name="Mereny Z."/>
            <person name="Hegedus B."/>
            <person name="Baldrian P."/>
            <person name="Stursova M."/>
            <person name="Weitz H."/>
            <person name="Taylor A."/>
            <person name="Grigoriev I.V."/>
            <person name="Nagy L.G."/>
            <person name="Martin F."/>
            <person name="Kauserud H."/>
        </authorList>
    </citation>
    <scope>NUCLEOTIDE SEQUENCE</scope>
    <source>
        <strain evidence="7">CBHHK002</strain>
    </source>
</reference>
<dbReference type="CDD" id="cd04328">
    <property type="entry name" value="RNAP_I_Rpa43_N"/>
    <property type="match status" value="1"/>
</dbReference>
<dbReference type="Proteomes" id="UP001218218">
    <property type="component" value="Unassembled WGS sequence"/>
</dbReference>
<dbReference type="InterPro" id="IPR041901">
    <property type="entry name" value="RNAP_I_Rpa43_N"/>
</dbReference>
<dbReference type="InterPro" id="IPR041178">
    <property type="entry name" value="RPA43_OB"/>
</dbReference>
<protein>
    <recommendedName>
        <fullName evidence="6">RPA43 OB domain-containing protein</fullName>
    </recommendedName>
</protein>
<comment type="subcellular location">
    <subcellularLocation>
        <location evidence="1">Nucleus</location>
    </subcellularLocation>
</comment>
<dbReference type="Gene3D" id="3.30.1490.120">
    <property type="entry name" value="RNA polymerase Rpb7-like, N-terminal domain"/>
    <property type="match status" value="1"/>
</dbReference>
<evidence type="ECO:0000313" key="7">
    <source>
        <dbReference type="EMBL" id="KAJ7346533.1"/>
    </source>
</evidence>
<evidence type="ECO:0000259" key="6">
    <source>
        <dbReference type="Pfam" id="PF17875"/>
    </source>
</evidence>
<comment type="caution">
    <text evidence="7">The sequence shown here is derived from an EMBL/GenBank/DDBJ whole genome shotgun (WGS) entry which is preliminary data.</text>
</comment>
<keyword evidence="4" id="KW-0539">Nucleus</keyword>
<feature type="compositionally biased region" description="Acidic residues" evidence="5">
    <location>
        <begin position="268"/>
        <end position="287"/>
    </location>
</feature>
<dbReference type="InterPro" id="IPR036898">
    <property type="entry name" value="RNA_pol_Rpb7-like_N_sf"/>
</dbReference>
<feature type="region of interest" description="Disordered" evidence="5">
    <location>
        <begin position="1"/>
        <end position="46"/>
    </location>
</feature>
<evidence type="ECO:0000256" key="4">
    <source>
        <dbReference type="ARBA" id="ARBA00023242"/>
    </source>
</evidence>
<dbReference type="GO" id="GO:0006352">
    <property type="term" value="P:DNA-templated transcription initiation"/>
    <property type="evidence" value="ECO:0007669"/>
    <property type="project" value="InterPro"/>
</dbReference>
<keyword evidence="8" id="KW-1185">Reference proteome</keyword>
<evidence type="ECO:0000256" key="3">
    <source>
        <dbReference type="ARBA" id="ARBA00023163"/>
    </source>
</evidence>
<feature type="region of interest" description="Disordered" evidence="5">
    <location>
        <begin position="176"/>
        <end position="203"/>
    </location>
</feature>
<evidence type="ECO:0000256" key="2">
    <source>
        <dbReference type="ARBA" id="ARBA00022478"/>
    </source>
</evidence>
<dbReference type="InterPro" id="IPR045113">
    <property type="entry name" value="Rpb7-like"/>
</dbReference>
<dbReference type="Pfam" id="PF17875">
    <property type="entry name" value="RPA43_OB"/>
    <property type="match status" value="1"/>
</dbReference>
<keyword evidence="2" id="KW-0240">DNA-directed RNA polymerase</keyword>
<organism evidence="7 8">
    <name type="scientific">Mycena albidolilacea</name>
    <dbReference type="NCBI Taxonomy" id="1033008"/>
    <lineage>
        <taxon>Eukaryota</taxon>
        <taxon>Fungi</taxon>
        <taxon>Dikarya</taxon>
        <taxon>Basidiomycota</taxon>
        <taxon>Agaricomycotina</taxon>
        <taxon>Agaricomycetes</taxon>
        <taxon>Agaricomycetidae</taxon>
        <taxon>Agaricales</taxon>
        <taxon>Marasmiineae</taxon>
        <taxon>Mycenaceae</taxon>
        <taxon>Mycena</taxon>
    </lineage>
</organism>
<feature type="compositionally biased region" description="Basic residues" evidence="5">
    <location>
        <begin position="1"/>
        <end position="10"/>
    </location>
</feature>
<dbReference type="EMBL" id="JARIHO010000020">
    <property type="protein sequence ID" value="KAJ7346533.1"/>
    <property type="molecule type" value="Genomic_DNA"/>
</dbReference>
<dbReference type="GO" id="GO:0006362">
    <property type="term" value="P:transcription elongation by RNA polymerase I"/>
    <property type="evidence" value="ECO:0007669"/>
    <property type="project" value="TreeGrafter"/>
</dbReference>
<evidence type="ECO:0000313" key="8">
    <source>
        <dbReference type="Proteomes" id="UP001218218"/>
    </source>
</evidence>
<accession>A0AAD7A0P1</accession>
<dbReference type="PANTHER" id="PTHR12709">
    <property type="entry name" value="DNA-DIRECTED RNA POLYMERASE II, III"/>
    <property type="match status" value="1"/>
</dbReference>
<keyword evidence="3" id="KW-0804">Transcription</keyword>
<proteinExistence type="predicted"/>
<feature type="region of interest" description="Disordered" evidence="5">
    <location>
        <begin position="252"/>
        <end position="298"/>
    </location>
</feature>
<feature type="compositionally biased region" description="Basic and acidic residues" evidence="5">
    <location>
        <begin position="29"/>
        <end position="45"/>
    </location>
</feature>
<feature type="domain" description="RPA43 OB" evidence="6">
    <location>
        <begin position="127"/>
        <end position="240"/>
    </location>
</feature>
<name>A0AAD7A0P1_9AGAR</name>